<dbReference type="AlphaFoldDB" id="A0A7J8SBN8"/>
<feature type="compositionally biased region" description="Low complexity" evidence="1">
    <location>
        <begin position="183"/>
        <end position="196"/>
    </location>
</feature>
<dbReference type="InterPro" id="IPR028322">
    <property type="entry name" value="PNRC-like_rgn"/>
</dbReference>
<name>A0A7J8SBN8_GOSDV</name>
<organism evidence="2 3">
    <name type="scientific">Gossypium davidsonii</name>
    <name type="common">Davidson's cotton</name>
    <name type="synonym">Gossypium klotzschianum subsp. davidsonii</name>
    <dbReference type="NCBI Taxonomy" id="34287"/>
    <lineage>
        <taxon>Eukaryota</taxon>
        <taxon>Viridiplantae</taxon>
        <taxon>Streptophyta</taxon>
        <taxon>Embryophyta</taxon>
        <taxon>Tracheophyta</taxon>
        <taxon>Spermatophyta</taxon>
        <taxon>Magnoliopsida</taxon>
        <taxon>eudicotyledons</taxon>
        <taxon>Gunneridae</taxon>
        <taxon>Pentapetalae</taxon>
        <taxon>rosids</taxon>
        <taxon>malvids</taxon>
        <taxon>Malvales</taxon>
        <taxon>Malvaceae</taxon>
        <taxon>Malvoideae</taxon>
        <taxon>Gossypium</taxon>
    </lineage>
</organism>
<dbReference type="PANTHER" id="PTHR33670:SF14">
    <property type="entry name" value="T20H2.15 PROTEIN"/>
    <property type="match status" value="1"/>
</dbReference>
<gene>
    <name evidence="2" type="ORF">Godav_008941</name>
</gene>
<comment type="caution">
    <text evidence="2">The sequence shown here is derived from an EMBL/GenBank/DDBJ whole genome shotgun (WGS) entry which is preliminary data.</text>
</comment>
<sequence length="734" mass="81608">KEPENLIKCFHVEESQKDLHCIIVGPFGELPIHHAHHGFYQVPFIPDQPRRTRDTHQRLVSPQRLHQIIGSNGQHRIGGCRPNVCLPGIVGERSFSPYKQLKNIPKRNIGANFVSNPNENLAPTYTINGGGGGGGVLFAPPPSLSFSYPPSGSLLNPMFYQQMQQRQPPLLPFPSPNKPPHSSLPSRTRSLSSSPSNRKNHRPRDQSLTPKRSKSKQLIPGKIEDHPNKDHLKPTEATKTQAISNSPITASVNPLGPDPSDLPKVLKPSYIATGSVAKDLEKFSGSVFTLSPPPSSLPLPKFSLRPKLGCNAEAAEFDVGATDNLRRLLRARKEKKKKKKGRRLRFVDDFSSFISMVQGGLAKSYPLTAQIRYFSWSDIGVVSTFFSCELLWLWLPREGLLLLATWSDIAMPKRKCCCGVQAIWSSMKAWLVGFSPFLRSTNKELSNLMIAMTTILGSLLMEVAFTFFSVQVISQIRPICGGLGSSNSKPCPAIAKAPALARTANFPNSGLKRRHSAFWRAESEFIVVESGNHMNLISRKENMPLLWGFKYQKTLQIQALCVVLMLLEVLAFDKLPEVNILGRIQGMGAPLFAYGITHVLTAFSPIQNMFLQVQLPFLILLRFKKAADATINALADRLSTILQNVAATMIAFYAYERYSSQDGSNNFNYAYEAFVNGRTVAESGVEDRISFLGEYGLMEEASEIVILKAAKGKAHPFIRKLPQGNYKPPYYYLF</sequence>
<reference evidence="2 3" key="1">
    <citation type="journal article" date="2019" name="Genome Biol. Evol.">
        <title>Insights into the evolution of the New World diploid cottons (Gossypium, subgenus Houzingenia) based on genome sequencing.</title>
        <authorList>
            <person name="Grover C.E."/>
            <person name="Arick M.A. 2nd"/>
            <person name="Thrash A."/>
            <person name="Conover J.L."/>
            <person name="Sanders W.S."/>
            <person name="Peterson D.G."/>
            <person name="Frelichowski J.E."/>
            <person name="Scheffler J.A."/>
            <person name="Scheffler B.E."/>
            <person name="Wendel J.F."/>
        </authorList>
    </citation>
    <scope>NUCLEOTIDE SEQUENCE [LARGE SCALE GENOMIC DNA]</scope>
    <source>
        <strain evidence="2">27</strain>
        <tissue evidence="2">Leaf</tissue>
    </source>
</reference>
<dbReference type="Pfam" id="PF15365">
    <property type="entry name" value="PNRC"/>
    <property type="match status" value="1"/>
</dbReference>
<feature type="non-terminal residue" evidence="2">
    <location>
        <position position="734"/>
    </location>
</feature>
<protein>
    <submittedName>
        <fullName evidence="2">Uncharacterized protein</fullName>
    </submittedName>
</protein>
<feature type="region of interest" description="Disordered" evidence="1">
    <location>
        <begin position="167"/>
        <end position="260"/>
    </location>
</feature>
<dbReference type="EMBL" id="JABFAC010000009">
    <property type="protein sequence ID" value="MBA0623479.1"/>
    <property type="molecule type" value="Genomic_DNA"/>
</dbReference>
<proteinExistence type="predicted"/>
<keyword evidence="3" id="KW-1185">Reference proteome</keyword>
<accession>A0A7J8SBN8</accession>
<feature type="compositionally biased region" description="Basic and acidic residues" evidence="1">
    <location>
        <begin position="222"/>
        <end position="236"/>
    </location>
</feature>
<dbReference type="GO" id="GO:0016071">
    <property type="term" value="P:mRNA metabolic process"/>
    <property type="evidence" value="ECO:0007669"/>
    <property type="project" value="UniProtKB-ARBA"/>
</dbReference>
<feature type="compositionally biased region" description="Polar residues" evidence="1">
    <location>
        <begin position="237"/>
        <end position="252"/>
    </location>
</feature>
<evidence type="ECO:0000313" key="3">
    <source>
        <dbReference type="Proteomes" id="UP000593561"/>
    </source>
</evidence>
<dbReference type="Proteomes" id="UP000593561">
    <property type="component" value="Unassembled WGS sequence"/>
</dbReference>
<evidence type="ECO:0000313" key="2">
    <source>
        <dbReference type="EMBL" id="MBA0623479.1"/>
    </source>
</evidence>
<dbReference type="PANTHER" id="PTHR33670">
    <property type="entry name" value="SPLICING FACTOR, PROLINE- AND GLUTAMINE-RICH-LIKE"/>
    <property type="match status" value="1"/>
</dbReference>
<feature type="compositionally biased region" description="Pro residues" evidence="1">
    <location>
        <begin position="169"/>
        <end position="179"/>
    </location>
</feature>
<evidence type="ECO:0000256" key="1">
    <source>
        <dbReference type="SAM" id="MobiDB-lite"/>
    </source>
</evidence>